<feature type="non-terminal residue" evidence="9">
    <location>
        <position position="151"/>
    </location>
</feature>
<dbReference type="Pfam" id="PF07690">
    <property type="entry name" value="MFS_1"/>
    <property type="match status" value="1"/>
</dbReference>
<evidence type="ECO:0000313" key="9">
    <source>
        <dbReference type="EMBL" id="EQD80344.1"/>
    </source>
</evidence>
<reference evidence="9" key="2">
    <citation type="journal article" date="2014" name="ISME J.">
        <title>Microbial stratification in low pH oxic and suboxic macroscopic growths along an acid mine drainage.</title>
        <authorList>
            <person name="Mendez-Garcia C."/>
            <person name="Mesa V."/>
            <person name="Sprenger R.R."/>
            <person name="Richter M."/>
            <person name="Diez M.S."/>
            <person name="Solano J."/>
            <person name="Bargiela R."/>
            <person name="Golyshina O.V."/>
            <person name="Manteca A."/>
            <person name="Ramos J.L."/>
            <person name="Gallego J.R."/>
            <person name="Llorente I."/>
            <person name="Martins Dos Santos V.A."/>
            <person name="Jensen O.N."/>
            <person name="Pelaez A.I."/>
            <person name="Sanchez J."/>
            <person name="Ferrer M."/>
        </authorList>
    </citation>
    <scope>NUCLEOTIDE SEQUENCE</scope>
</reference>
<keyword evidence="3" id="KW-1003">Cell membrane</keyword>
<dbReference type="SUPFAM" id="SSF103473">
    <property type="entry name" value="MFS general substrate transporter"/>
    <property type="match status" value="1"/>
</dbReference>
<organism evidence="9">
    <name type="scientific">mine drainage metagenome</name>
    <dbReference type="NCBI Taxonomy" id="410659"/>
    <lineage>
        <taxon>unclassified sequences</taxon>
        <taxon>metagenomes</taxon>
        <taxon>ecological metagenomes</taxon>
    </lineage>
</organism>
<dbReference type="PANTHER" id="PTHR42718">
    <property type="entry name" value="MAJOR FACILITATOR SUPERFAMILY MULTIDRUG TRANSPORTER MFSC"/>
    <property type="match status" value="1"/>
</dbReference>
<dbReference type="Gene3D" id="1.20.1720.10">
    <property type="entry name" value="Multidrug resistance protein D"/>
    <property type="match status" value="1"/>
</dbReference>
<name>T1DG86_9ZZZZ</name>
<sequence>PAAPGSVESPARPHVPLGVIVAIACVAQFMVVLDTSIVNVALPAMKTGLGLSTTDQQWVVDGYLITFGGFLLLAARAGDLFGRKWVFQAGLVVFTLASLTGGLAGDPGLLLGARIVQGIGAAALAPSSLSLITASHPEGELRHRAMAIWAM</sequence>
<feature type="transmembrane region" description="Helical" evidence="7">
    <location>
        <begin position="58"/>
        <end position="78"/>
    </location>
</feature>
<dbReference type="GO" id="GO:0022857">
    <property type="term" value="F:transmembrane transporter activity"/>
    <property type="evidence" value="ECO:0007669"/>
    <property type="project" value="InterPro"/>
</dbReference>
<dbReference type="PROSITE" id="PS50850">
    <property type="entry name" value="MFS"/>
    <property type="match status" value="1"/>
</dbReference>
<feature type="transmembrane region" description="Helical" evidence="7">
    <location>
        <begin position="85"/>
        <end position="105"/>
    </location>
</feature>
<comment type="subcellular location">
    <subcellularLocation>
        <location evidence="1">Cell membrane</location>
        <topology evidence="1">Multi-pass membrane protein</topology>
    </subcellularLocation>
</comment>
<evidence type="ECO:0000256" key="6">
    <source>
        <dbReference type="ARBA" id="ARBA00023136"/>
    </source>
</evidence>
<feature type="transmembrane region" description="Helical" evidence="7">
    <location>
        <begin position="15"/>
        <end position="38"/>
    </location>
</feature>
<evidence type="ECO:0000256" key="4">
    <source>
        <dbReference type="ARBA" id="ARBA00022692"/>
    </source>
</evidence>
<dbReference type="CDD" id="cd17321">
    <property type="entry name" value="MFS_MMR_MDR_like"/>
    <property type="match status" value="1"/>
</dbReference>
<dbReference type="InterPro" id="IPR011701">
    <property type="entry name" value="MFS"/>
</dbReference>
<dbReference type="InterPro" id="IPR020846">
    <property type="entry name" value="MFS_dom"/>
</dbReference>
<feature type="domain" description="Major facilitator superfamily (MFS) profile" evidence="8">
    <location>
        <begin position="20"/>
        <end position="151"/>
    </location>
</feature>
<protein>
    <submittedName>
        <fullName evidence="9">Major facilitator superfamily MFS-1</fullName>
    </submittedName>
</protein>
<keyword evidence="2" id="KW-0813">Transport</keyword>
<keyword evidence="5 7" id="KW-1133">Transmembrane helix</keyword>
<dbReference type="InterPro" id="IPR036259">
    <property type="entry name" value="MFS_trans_sf"/>
</dbReference>
<dbReference type="EMBL" id="AUZX01000748">
    <property type="protein sequence ID" value="EQD80344.1"/>
    <property type="molecule type" value="Genomic_DNA"/>
</dbReference>
<accession>T1DG86</accession>
<evidence type="ECO:0000256" key="3">
    <source>
        <dbReference type="ARBA" id="ARBA00022475"/>
    </source>
</evidence>
<dbReference type="PANTHER" id="PTHR42718:SF46">
    <property type="entry name" value="BLR6921 PROTEIN"/>
    <property type="match status" value="1"/>
</dbReference>
<evidence type="ECO:0000256" key="5">
    <source>
        <dbReference type="ARBA" id="ARBA00022989"/>
    </source>
</evidence>
<evidence type="ECO:0000256" key="1">
    <source>
        <dbReference type="ARBA" id="ARBA00004651"/>
    </source>
</evidence>
<evidence type="ECO:0000259" key="8">
    <source>
        <dbReference type="PROSITE" id="PS50850"/>
    </source>
</evidence>
<dbReference type="GO" id="GO:0005886">
    <property type="term" value="C:plasma membrane"/>
    <property type="evidence" value="ECO:0007669"/>
    <property type="project" value="UniProtKB-SubCell"/>
</dbReference>
<dbReference type="AlphaFoldDB" id="T1DG86"/>
<reference evidence="9" key="1">
    <citation type="submission" date="2013-08" db="EMBL/GenBank/DDBJ databases">
        <authorList>
            <person name="Mendez C."/>
            <person name="Richter M."/>
            <person name="Ferrer M."/>
            <person name="Sanchez J."/>
        </authorList>
    </citation>
    <scope>NUCLEOTIDE SEQUENCE</scope>
</reference>
<keyword evidence="4 7" id="KW-0812">Transmembrane</keyword>
<comment type="caution">
    <text evidence="9">The sequence shown here is derived from an EMBL/GenBank/DDBJ whole genome shotgun (WGS) entry which is preliminary data.</text>
</comment>
<proteinExistence type="predicted"/>
<evidence type="ECO:0000256" key="2">
    <source>
        <dbReference type="ARBA" id="ARBA00022448"/>
    </source>
</evidence>
<evidence type="ECO:0000256" key="7">
    <source>
        <dbReference type="SAM" id="Phobius"/>
    </source>
</evidence>
<keyword evidence="6 7" id="KW-0472">Membrane</keyword>
<feature type="non-terminal residue" evidence="9">
    <location>
        <position position="1"/>
    </location>
</feature>
<gene>
    <name evidence="9" type="ORF">B1A_00987</name>
</gene>